<dbReference type="AlphaFoldDB" id="A0AAV7UEP8"/>
<organism evidence="2 3">
    <name type="scientific">Pleurodeles waltl</name>
    <name type="common">Iberian ribbed newt</name>
    <dbReference type="NCBI Taxonomy" id="8319"/>
    <lineage>
        <taxon>Eukaryota</taxon>
        <taxon>Metazoa</taxon>
        <taxon>Chordata</taxon>
        <taxon>Craniata</taxon>
        <taxon>Vertebrata</taxon>
        <taxon>Euteleostomi</taxon>
        <taxon>Amphibia</taxon>
        <taxon>Batrachia</taxon>
        <taxon>Caudata</taxon>
        <taxon>Salamandroidea</taxon>
        <taxon>Salamandridae</taxon>
        <taxon>Pleurodelinae</taxon>
        <taxon>Pleurodeles</taxon>
    </lineage>
</organism>
<dbReference type="EMBL" id="JANPWB010000005">
    <property type="protein sequence ID" value="KAJ1187537.1"/>
    <property type="molecule type" value="Genomic_DNA"/>
</dbReference>
<feature type="region of interest" description="Disordered" evidence="1">
    <location>
        <begin position="49"/>
        <end position="125"/>
    </location>
</feature>
<reference evidence="2" key="1">
    <citation type="journal article" date="2022" name="bioRxiv">
        <title>Sequencing and chromosome-scale assembly of the giantPleurodeles waltlgenome.</title>
        <authorList>
            <person name="Brown T."/>
            <person name="Elewa A."/>
            <person name="Iarovenko S."/>
            <person name="Subramanian E."/>
            <person name="Araus A.J."/>
            <person name="Petzold A."/>
            <person name="Susuki M."/>
            <person name="Suzuki K.-i.T."/>
            <person name="Hayashi T."/>
            <person name="Toyoda A."/>
            <person name="Oliveira C."/>
            <person name="Osipova E."/>
            <person name="Leigh N.D."/>
            <person name="Simon A."/>
            <person name="Yun M.H."/>
        </authorList>
    </citation>
    <scope>NUCLEOTIDE SEQUENCE</scope>
    <source>
        <strain evidence="2">20211129_DDA</strain>
        <tissue evidence="2">Liver</tissue>
    </source>
</reference>
<evidence type="ECO:0000313" key="3">
    <source>
        <dbReference type="Proteomes" id="UP001066276"/>
    </source>
</evidence>
<name>A0AAV7UEP8_PLEWA</name>
<accession>A0AAV7UEP8</accession>
<dbReference type="Proteomes" id="UP001066276">
    <property type="component" value="Chromosome 3_1"/>
</dbReference>
<comment type="caution">
    <text evidence="2">The sequence shown here is derived from an EMBL/GenBank/DDBJ whole genome shotgun (WGS) entry which is preliminary data.</text>
</comment>
<gene>
    <name evidence="2" type="ORF">NDU88_004312</name>
</gene>
<protein>
    <submittedName>
        <fullName evidence="2">Uncharacterized protein</fullName>
    </submittedName>
</protein>
<feature type="region of interest" description="Disordered" evidence="1">
    <location>
        <begin position="139"/>
        <end position="215"/>
    </location>
</feature>
<evidence type="ECO:0000313" key="2">
    <source>
        <dbReference type="EMBL" id="KAJ1187537.1"/>
    </source>
</evidence>
<proteinExistence type="predicted"/>
<feature type="compositionally biased region" description="Pro residues" evidence="1">
    <location>
        <begin position="52"/>
        <end position="61"/>
    </location>
</feature>
<feature type="region of interest" description="Disordered" evidence="1">
    <location>
        <begin position="1"/>
        <end position="23"/>
    </location>
</feature>
<keyword evidence="3" id="KW-1185">Reference proteome</keyword>
<sequence length="225" mass="24073">MPRSRASLDASPDRREASTKNPTWMFCEGSSRVTSRVTLQDMLRDYYKRLPEPAPSAPLAPPGTGRSPHERRNIWSVPRNPAGSLSGWERERDVRGPSASPGVAGTHPGLPARAEGGGRGGQTGRAAARRLLTPAAFARLGRRPTQAGKPRGSLRPRPPERCLPRGRQNKGLGFSLPAPVGEGVPGLDSGPAGALPGPCGMWKQQRRRANKDIEGPCSGFWLRGA</sequence>
<evidence type="ECO:0000256" key="1">
    <source>
        <dbReference type="SAM" id="MobiDB-lite"/>
    </source>
</evidence>